<reference evidence="2 3" key="1">
    <citation type="journal article" date="2004" name="J. Bacteriol.">
        <title>Complete genome sequence of Rickettsia typhi and comparison with sequences of other Rickettsiae.</title>
        <authorList>
            <person name="McLeod M.P."/>
            <person name="Qin X."/>
            <person name="Karpathy S.E."/>
            <person name="Gioia J."/>
            <person name="Highlander S.K."/>
            <person name="Fox G.E."/>
            <person name="McNeill T.Z."/>
            <person name="Jiang H."/>
            <person name="Muzny D."/>
            <person name="Jacob L.S."/>
            <person name="Hawes A.C."/>
            <person name="Sodergren E."/>
            <person name="Gill R."/>
            <person name="Hume J."/>
            <person name="Morgan M."/>
            <person name="Fan G."/>
            <person name="Amin A.G."/>
            <person name="Gibbs R.A."/>
            <person name="Hong C."/>
            <person name="Yu X.-J."/>
            <person name="Walker D.H."/>
            <person name="Weinstock G.M."/>
        </authorList>
    </citation>
    <scope>NUCLEOTIDE SEQUENCE [LARGE SCALE GENOMIC DNA]</scope>
    <source>
        <strain evidence="3">ATCC VR-144 / Wilmington</strain>
        <strain evidence="2">Wilmington</strain>
    </source>
</reference>
<organism evidence="2 3">
    <name type="scientific">Rickettsia typhi (strain ATCC VR-144 / Wilmington)</name>
    <dbReference type="NCBI Taxonomy" id="257363"/>
    <lineage>
        <taxon>Bacteria</taxon>
        <taxon>Pseudomonadati</taxon>
        <taxon>Pseudomonadota</taxon>
        <taxon>Alphaproteobacteria</taxon>
        <taxon>Rickettsiales</taxon>
        <taxon>Rickettsiaceae</taxon>
        <taxon>Rickettsieae</taxon>
        <taxon>Rickettsia</taxon>
        <taxon>typhus group</taxon>
    </lineage>
</organism>
<dbReference type="KEGG" id="rty:RT0664"/>
<dbReference type="EMBL" id="AE017197">
    <property type="protein sequence ID" value="AAU04167.1"/>
    <property type="molecule type" value="Genomic_DNA"/>
</dbReference>
<evidence type="ECO:0000313" key="2">
    <source>
        <dbReference type="EMBL" id="AAU04167.1"/>
    </source>
</evidence>
<protein>
    <submittedName>
        <fullName evidence="2">Uncharacterized protein</fullName>
    </submittedName>
</protein>
<dbReference type="HOGENOM" id="CLU_2619760_0_0_5"/>
<dbReference type="AlphaFoldDB" id="Q68W25"/>
<evidence type="ECO:0000313" key="3">
    <source>
        <dbReference type="Proteomes" id="UP000000604"/>
    </source>
</evidence>
<dbReference type="Proteomes" id="UP000000604">
    <property type="component" value="Chromosome"/>
</dbReference>
<evidence type="ECO:0000313" key="1">
    <source>
        <dbReference type="EMBL" id="AAU04124.1"/>
    </source>
</evidence>
<proteinExistence type="predicted"/>
<gene>
    <name evidence="1" type="ordered locus">RT0664</name>
    <name evidence="2" type="ordered locus">RT0708</name>
</gene>
<accession>Q68W25</accession>
<dbReference type="KEGG" id="rty:RT0708"/>
<name>Q68W25_RICTY</name>
<sequence>MSYMLPLSFCPLSYDKEQIINKALKMISGSKNIIIQITEIAIQNAYYMLIILYKYKALLNNEEQLNALLITEKVFQLFLMI</sequence>
<dbReference type="EMBL" id="AE017197">
    <property type="protein sequence ID" value="AAU04124.1"/>
    <property type="molecule type" value="Genomic_DNA"/>
</dbReference>